<dbReference type="SUPFAM" id="SSF47188">
    <property type="entry name" value="Hemerythrin-like"/>
    <property type="match status" value="1"/>
</dbReference>
<comment type="caution">
    <text evidence="5">The sequence shown here is derived from an EMBL/GenBank/DDBJ whole genome shotgun (WGS) entry which is preliminary data.</text>
</comment>
<name>A0A9D5JUG7_9BACT</name>
<evidence type="ECO:0000313" key="5">
    <source>
        <dbReference type="EMBL" id="MBD3324474.1"/>
    </source>
</evidence>
<feature type="domain" description="Hemerythrin-like" evidence="4">
    <location>
        <begin position="26"/>
        <end position="134"/>
    </location>
</feature>
<evidence type="ECO:0000256" key="1">
    <source>
        <dbReference type="ARBA" id="ARBA00010587"/>
    </source>
</evidence>
<dbReference type="Proteomes" id="UP000649604">
    <property type="component" value="Unassembled WGS sequence"/>
</dbReference>
<dbReference type="EMBL" id="WJJP01000240">
    <property type="protein sequence ID" value="MBD3324474.1"/>
    <property type="molecule type" value="Genomic_DNA"/>
</dbReference>
<dbReference type="InterPro" id="IPR012827">
    <property type="entry name" value="Hemerythrin_metal-bd"/>
</dbReference>
<evidence type="ECO:0000256" key="3">
    <source>
        <dbReference type="ARBA" id="ARBA00023004"/>
    </source>
</evidence>
<organism evidence="5 6">
    <name type="scientific">candidate division KSB3 bacterium</name>
    <dbReference type="NCBI Taxonomy" id="2044937"/>
    <lineage>
        <taxon>Bacteria</taxon>
        <taxon>candidate division KSB3</taxon>
    </lineage>
</organism>
<dbReference type="PROSITE" id="PS00550">
    <property type="entry name" value="HEMERYTHRINS"/>
    <property type="match status" value="1"/>
</dbReference>
<dbReference type="NCBIfam" id="NF033749">
    <property type="entry name" value="bact_hemeryth"/>
    <property type="match status" value="1"/>
</dbReference>
<evidence type="ECO:0000259" key="4">
    <source>
        <dbReference type="Pfam" id="PF01814"/>
    </source>
</evidence>
<dbReference type="InterPro" id="IPR050669">
    <property type="entry name" value="Hemerythrin"/>
</dbReference>
<sequence length="146" mass="17193">MMRSEKEEKAVMEIAWKKTYEVGNLEIDAEHKIFVRIIQKIQRALEHTTEKGYLERLVIELYKYADFHFCSEENVMIAVGYPELAHHQEAHKQLLVELSSLISVFGEEKRELQNLPQFLMNWFVNHTLAEDKKVGNYIKHEGTSSQ</sequence>
<dbReference type="Gene3D" id="1.20.120.50">
    <property type="entry name" value="Hemerythrin-like"/>
    <property type="match status" value="1"/>
</dbReference>
<gene>
    <name evidence="5" type="ORF">GF339_07805</name>
</gene>
<keyword evidence="3" id="KW-0408">Iron</keyword>
<dbReference type="AlphaFoldDB" id="A0A9D5JUG7"/>
<reference evidence="5" key="1">
    <citation type="submission" date="2019-11" db="EMBL/GenBank/DDBJ databases">
        <title>Microbial mats filling the niche in hypersaline microbial mats.</title>
        <authorList>
            <person name="Wong H.L."/>
            <person name="Macleod F.I."/>
            <person name="White R.A. III"/>
            <person name="Burns B.P."/>
        </authorList>
    </citation>
    <scope>NUCLEOTIDE SEQUENCE</scope>
    <source>
        <strain evidence="5">Rbin_158</strain>
    </source>
</reference>
<comment type="similarity">
    <text evidence="1">Belongs to the hemerythrin family.</text>
</comment>
<dbReference type="PANTHER" id="PTHR37164:SF1">
    <property type="entry name" value="BACTERIOHEMERYTHRIN"/>
    <property type="match status" value="1"/>
</dbReference>
<dbReference type="Pfam" id="PF01814">
    <property type="entry name" value="Hemerythrin"/>
    <property type="match status" value="1"/>
</dbReference>
<dbReference type="InterPro" id="IPR035938">
    <property type="entry name" value="Hemerythrin-like_sf"/>
</dbReference>
<dbReference type="InterPro" id="IPR012312">
    <property type="entry name" value="Hemerythrin-like"/>
</dbReference>
<protein>
    <submittedName>
        <fullName evidence="5">Bacteriohemerythrin</fullName>
    </submittedName>
</protein>
<evidence type="ECO:0000256" key="2">
    <source>
        <dbReference type="ARBA" id="ARBA00022723"/>
    </source>
</evidence>
<evidence type="ECO:0000313" key="6">
    <source>
        <dbReference type="Proteomes" id="UP000649604"/>
    </source>
</evidence>
<dbReference type="InterPro" id="IPR016131">
    <property type="entry name" value="Haemerythrin_Fe_BS"/>
</dbReference>
<keyword evidence="2" id="KW-0479">Metal-binding</keyword>
<dbReference type="CDD" id="cd12107">
    <property type="entry name" value="Hemerythrin"/>
    <property type="match status" value="1"/>
</dbReference>
<proteinExistence type="inferred from homology"/>
<accession>A0A9D5JUG7</accession>
<dbReference type="NCBIfam" id="TIGR02481">
    <property type="entry name" value="hemeryth_dom"/>
    <property type="match status" value="1"/>
</dbReference>
<dbReference type="PANTHER" id="PTHR37164">
    <property type="entry name" value="BACTERIOHEMERYTHRIN"/>
    <property type="match status" value="1"/>
</dbReference>
<dbReference type="GO" id="GO:0046872">
    <property type="term" value="F:metal ion binding"/>
    <property type="evidence" value="ECO:0007669"/>
    <property type="project" value="UniProtKB-KW"/>
</dbReference>